<name>A0A0C9MFL8_9FUNG</name>
<gene>
    <name evidence="2" type="ORF">MAM1_0013d01338</name>
</gene>
<keyword evidence="3" id="KW-1185">Reference proteome</keyword>
<dbReference type="GO" id="GO:0005737">
    <property type="term" value="C:cytoplasm"/>
    <property type="evidence" value="ECO:0007669"/>
    <property type="project" value="TreeGrafter"/>
</dbReference>
<evidence type="ECO:0000313" key="2">
    <source>
        <dbReference type="EMBL" id="GAN01902.1"/>
    </source>
</evidence>
<evidence type="ECO:0000259" key="1">
    <source>
        <dbReference type="Pfam" id="PF12706"/>
    </source>
</evidence>
<dbReference type="InterPro" id="IPR024884">
    <property type="entry name" value="NAPE-PLD"/>
</dbReference>
<dbReference type="InterPro" id="IPR036866">
    <property type="entry name" value="RibonucZ/Hydroxyglut_hydro"/>
</dbReference>
<dbReference type="EMBL" id="DF836302">
    <property type="protein sequence ID" value="GAN01902.1"/>
    <property type="molecule type" value="Genomic_DNA"/>
</dbReference>
<dbReference type="GO" id="GO:0070291">
    <property type="term" value="P:N-acylethanolamine metabolic process"/>
    <property type="evidence" value="ECO:0007669"/>
    <property type="project" value="TreeGrafter"/>
</dbReference>
<dbReference type="Pfam" id="PF12706">
    <property type="entry name" value="Lactamase_B_2"/>
    <property type="match status" value="1"/>
</dbReference>
<dbReference type="SUPFAM" id="SSF56281">
    <property type="entry name" value="Metallo-hydrolase/oxidoreductase"/>
    <property type="match status" value="1"/>
</dbReference>
<protein>
    <submittedName>
        <fullName evidence="2">N-acyl-phosphatidylethanolamine-hydrolyzing phospholipase D</fullName>
    </submittedName>
</protein>
<dbReference type="PANTHER" id="PTHR15032">
    <property type="entry name" value="N-ACYL-PHOSPHATIDYLETHANOLAMINE-HYDROLYZING PHOSPHOLIPASE D"/>
    <property type="match status" value="1"/>
</dbReference>
<dbReference type="PANTHER" id="PTHR15032:SF4">
    <property type="entry name" value="N-ACYL-PHOSPHATIDYLETHANOLAMINE-HYDROLYZING PHOSPHOLIPASE D"/>
    <property type="match status" value="1"/>
</dbReference>
<dbReference type="Gene3D" id="3.60.15.10">
    <property type="entry name" value="Ribonuclease Z/Hydroxyacylglutathione hydrolase-like"/>
    <property type="match status" value="1"/>
</dbReference>
<proteinExistence type="predicted"/>
<dbReference type="GO" id="GO:0008270">
    <property type="term" value="F:zinc ion binding"/>
    <property type="evidence" value="ECO:0007669"/>
    <property type="project" value="InterPro"/>
</dbReference>
<accession>A0A0C9MFL8</accession>
<dbReference type="GO" id="GO:0070292">
    <property type="term" value="P:N-acylphosphatidylethanolamine metabolic process"/>
    <property type="evidence" value="ECO:0007669"/>
    <property type="project" value="TreeGrafter"/>
</dbReference>
<organism evidence="2">
    <name type="scientific">Mucor ambiguus</name>
    <dbReference type="NCBI Taxonomy" id="91626"/>
    <lineage>
        <taxon>Eukaryota</taxon>
        <taxon>Fungi</taxon>
        <taxon>Fungi incertae sedis</taxon>
        <taxon>Mucoromycota</taxon>
        <taxon>Mucoromycotina</taxon>
        <taxon>Mucoromycetes</taxon>
        <taxon>Mucorales</taxon>
        <taxon>Mucorineae</taxon>
        <taxon>Mucoraceae</taxon>
        <taxon>Mucor</taxon>
    </lineage>
</organism>
<dbReference type="AlphaFoldDB" id="A0A0C9MFL8"/>
<reference evidence="2" key="1">
    <citation type="submission" date="2014-09" db="EMBL/GenBank/DDBJ databases">
        <title>Draft genome sequence of an oleaginous Mucoromycotina fungus Mucor ambiguus NBRC6742.</title>
        <authorList>
            <person name="Takeda I."/>
            <person name="Yamane N."/>
            <person name="Morita T."/>
            <person name="Tamano K."/>
            <person name="Machida M."/>
            <person name="Baker S."/>
            <person name="Koike H."/>
        </authorList>
    </citation>
    <scope>NUCLEOTIDE SEQUENCE</scope>
    <source>
        <strain evidence="2">NBRC 6742</strain>
    </source>
</reference>
<feature type="domain" description="Metallo-beta-lactamase" evidence="1">
    <location>
        <begin position="152"/>
        <end position="342"/>
    </location>
</feature>
<dbReference type="GO" id="GO:0070290">
    <property type="term" value="F:N-acylphosphatidylethanolamine-specific phospholipase D activity"/>
    <property type="evidence" value="ECO:0007669"/>
    <property type="project" value="InterPro"/>
</dbReference>
<evidence type="ECO:0000313" key="3">
    <source>
        <dbReference type="Proteomes" id="UP000053815"/>
    </source>
</evidence>
<dbReference type="OrthoDB" id="332863at2759"/>
<dbReference type="STRING" id="91626.A0A0C9MFL8"/>
<dbReference type="Proteomes" id="UP000053815">
    <property type="component" value="Unassembled WGS sequence"/>
</dbReference>
<sequence length="385" mass="44004">MPVSSNKRLSFVNFPIPFDHPYTIPTLIATVGASAFLYYSLQASHKADLKEAIRQQVVHKRKHLKRKQEKFASLKIEHQYVNPFTEWKQPNISFVDSILYWLGINNNNQIPKIEQDLIDTLPMTKPDFNHNNTSLTWLGQSTCLITIDGLKILTDPVFEHTKRLRPPPCSLQDIGNIDIVLVSHQHFDHLDEKAVEHIGDSATWYIPLGLRDWFIKKGIDNVIELDWWQEMHHKGHADIVIASVPSMHTSPKEESLWCSFVIKSQSDRIFFCSVQLYSGDTGYVPELFQSIRDIYSPFTMAALPIGTFEPQAMLKSLHMTPKEAIQAHVDLGSPRISIGIHWGTFMKSNEPYLSPIQQLFDLYGKVEGNDASRFITTSFGKTIFA</sequence>
<dbReference type="InterPro" id="IPR001279">
    <property type="entry name" value="Metallo-B-lactamas"/>
</dbReference>
<dbReference type="PIRSF" id="PIRSF038896">
    <property type="entry name" value="NAPE-PLD"/>
    <property type="match status" value="1"/>
</dbReference>